<feature type="region of interest" description="Disordered" evidence="1">
    <location>
        <begin position="333"/>
        <end position="362"/>
    </location>
</feature>
<feature type="transmembrane region" description="Helical" evidence="2">
    <location>
        <begin position="84"/>
        <end position="107"/>
    </location>
</feature>
<comment type="caution">
    <text evidence="3">The sequence shown here is derived from an EMBL/GenBank/DDBJ whole genome shotgun (WGS) entry which is preliminary data.</text>
</comment>
<name>A0A9N8DLI8_9STRA</name>
<feature type="transmembrane region" description="Helical" evidence="2">
    <location>
        <begin position="32"/>
        <end position="51"/>
    </location>
</feature>
<organism evidence="3 4">
    <name type="scientific">Seminavis robusta</name>
    <dbReference type="NCBI Taxonomy" id="568900"/>
    <lineage>
        <taxon>Eukaryota</taxon>
        <taxon>Sar</taxon>
        <taxon>Stramenopiles</taxon>
        <taxon>Ochrophyta</taxon>
        <taxon>Bacillariophyta</taxon>
        <taxon>Bacillariophyceae</taxon>
        <taxon>Bacillariophycidae</taxon>
        <taxon>Naviculales</taxon>
        <taxon>Naviculaceae</taxon>
        <taxon>Seminavis</taxon>
    </lineage>
</organism>
<dbReference type="OrthoDB" id="47437at2759"/>
<accession>A0A9N8DLI8</accession>
<keyword evidence="4" id="KW-1185">Reference proteome</keyword>
<keyword evidence="2" id="KW-1133">Transmembrane helix</keyword>
<reference evidence="3" key="1">
    <citation type="submission" date="2020-06" db="EMBL/GenBank/DDBJ databases">
        <authorList>
            <consortium name="Plant Systems Biology data submission"/>
        </authorList>
    </citation>
    <scope>NUCLEOTIDE SEQUENCE</scope>
    <source>
        <strain evidence="3">D6</strain>
    </source>
</reference>
<feature type="transmembrane region" description="Helical" evidence="2">
    <location>
        <begin position="151"/>
        <end position="174"/>
    </location>
</feature>
<evidence type="ECO:0000313" key="3">
    <source>
        <dbReference type="EMBL" id="CAB9504789.1"/>
    </source>
</evidence>
<dbReference type="SUPFAM" id="SSF81324">
    <property type="entry name" value="Voltage-gated potassium channels"/>
    <property type="match status" value="2"/>
</dbReference>
<feature type="transmembrane region" description="Helical" evidence="2">
    <location>
        <begin position="58"/>
        <end position="78"/>
    </location>
</feature>
<sequence length="529" mass="59513">MSSPEGITAKFGGTQWYVKKASEMGLHQKEPVFLGLFIAWLLTGTLFYSYAPDFGLGFIKGFYMAINIGYSIGFGYPIDPNTRSIWFSIFYVLIGSSFVGVALGFFAEKITEDSETWFSRLQDQKKIEDFILLGKTRWRGRIHAFLYRQRAAIRAVLVWLALVVVLVIISLYGVGWTFKEGLYFSISTLSTGGHWMIPQESPLWLYGVTAGITAIGVPLMALAMAAVGTALMDQGNLEEAKSAIDDPVTPEELQLMEDLGLEDGDGKLDLTEYVLLCMVRIGTDPGLLSYIRQRFKELSDDGEILTIEQVTERAYTLKDGKIFRMSAVEQPPGGLPLVEEEEDDFKDDTISSVDSEKETAPEGAMNHGKLLDMEEGYPQEWKGEVDVDDIADEMETNNNPQEDTIRTVQMLPDQFEAHQFTEKTVLVARHLDEGVRSLRSRDDFGMALLDREYIMNRDEEKALLKEARRRMQILLDQSYNEEGWTSKGRIAGVKISSKEGMDGAPLNLVKGETDFYTDFSLDFGCAQWK</sequence>
<proteinExistence type="predicted"/>
<dbReference type="AlphaFoldDB" id="A0A9N8DLI8"/>
<keyword evidence="2" id="KW-0812">Transmembrane</keyword>
<feature type="transmembrane region" description="Helical" evidence="2">
    <location>
        <begin position="203"/>
        <end position="231"/>
    </location>
</feature>
<evidence type="ECO:0000256" key="2">
    <source>
        <dbReference type="SAM" id="Phobius"/>
    </source>
</evidence>
<dbReference type="EMBL" id="CAICTM010000207">
    <property type="protein sequence ID" value="CAB9504789.1"/>
    <property type="molecule type" value="Genomic_DNA"/>
</dbReference>
<gene>
    <name evidence="3" type="ORF">SEMRO_208_G087210.1</name>
</gene>
<protein>
    <submittedName>
        <fullName evidence="3">Uncharacterized protein</fullName>
    </submittedName>
</protein>
<evidence type="ECO:0000256" key="1">
    <source>
        <dbReference type="SAM" id="MobiDB-lite"/>
    </source>
</evidence>
<evidence type="ECO:0000313" key="4">
    <source>
        <dbReference type="Proteomes" id="UP001153069"/>
    </source>
</evidence>
<dbReference type="Proteomes" id="UP001153069">
    <property type="component" value="Unassembled WGS sequence"/>
</dbReference>
<dbReference type="Gene3D" id="1.10.287.70">
    <property type="match status" value="1"/>
</dbReference>
<keyword evidence="2" id="KW-0472">Membrane</keyword>